<dbReference type="EMBL" id="JAIFRP010000108">
    <property type="protein sequence ID" value="KAK2579099.1"/>
    <property type="molecule type" value="Genomic_DNA"/>
</dbReference>
<gene>
    <name evidence="2" type="ORF">KPH14_008498</name>
</gene>
<dbReference type="Proteomes" id="UP001258017">
    <property type="component" value="Unassembled WGS sequence"/>
</dbReference>
<reference evidence="2" key="2">
    <citation type="journal article" date="2023" name="Commun. Biol.">
        <title>Intrasexual cuticular hydrocarbon dimorphism in a wasp sheds light on hydrocarbon biosynthesis genes in Hymenoptera.</title>
        <authorList>
            <person name="Moris V.C."/>
            <person name="Podsiadlowski L."/>
            <person name="Martin S."/>
            <person name="Oeyen J.P."/>
            <person name="Donath A."/>
            <person name="Petersen M."/>
            <person name="Wilbrandt J."/>
            <person name="Misof B."/>
            <person name="Liedtke D."/>
            <person name="Thamm M."/>
            <person name="Scheiner R."/>
            <person name="Schmitt T."/>
            <person name="Niehuis O."/>
        </authorList>
    </citation>
    <scope>NUCLEOTIDE SEQUENCE</scope>
    <source>
        <strain evidence="2">GBR_01_08_01A</strain>
    </source>
</reference>
<dbReference type="PANTHER" id="PTHR39953:SF1">
    <property type="entry name" value="RE54151P"/>
    <property type="match status" value="1"/>
</dbReference>
<proteinExistence type="predicted"/>
<feature type="region of interest" description="Disordered" evidence="1">
    <location>
        <begin position="1"/>
        <end position="44"/>
    </location>
</feature>
<dbReference type="AlphaFoldDB" id="A0AAD9RG84"/>
<comment type="caution">
    <text evidence="2">The sequence shown here is derived from an EMBL/GenBank/DDBJ whole genome shotgun (WGS) entry which is preliminary data.</text>
</comment>
<accession>A0AAD9RG84</accession>
<organism evidence="2 3">
    <name type="scientific">Odynerus spinipes</name>
    <dbReference type="NCBI Taxonomy" id="1348599"/>
    <lineage>
        <taxon>Eukaryota</taxon>
        <taxon>Metazoa</taxon>
        <taxon>Ecdysozoa</taxon>
        <taxon>Arthropoda</taxon>
        <taxon>Hexapoda</taxon>
        <taxon>Insecta</taxon>
        <taxon>Pterygota</taxon>
        <taxon>Neoptera</taxon>
        <taxon>Endopterygota</taxon>
        <taxon>Hymenoptera</taxon>
        <taxon>Apocrita</taxon>
        <taxon>Aculeata</taxon>
        <taxon>Vespoidea</taxon>
        <taxon>Vespidae</taxon>
        <taxon>Eumeninae</taxon>
        <taxon>Odynerus</taxon>
    </lineage>
</organism>
<name>A0AAD9RG84_9HYME</name>
<dbReference type="PANTHER" id="PTHR39953">
    <property type="entry name" value="RE54151P"/>
    <property type="match status" value="1"/>
</dbReference>
<feature type="compositionally biased region" description="Basic and acidic residues" evidence="1">
    <location>
        <begin position="27"/>
        <end position="44"/>
    </location>
</feature>
<evidence type="ECO:0000256" key="1">
    <source>
        <dbReference type="SAM" id="MobiDB-lite"/>
    </source>
</evidence>
<sequence length="134" mass="15483">MKRKEKKRTSSAEEDKENSRLQQNIRQLEKKLDRKKEDSRKACRESYGDEAIGYVQLKREKSICTVKCRICSEHKVRSKAYSVTLILDEIEEKILDINCHDCAAATGGCKYAVALLMWVHRRSEDPAPTDIACY</sequence>
<feature type="compositionally biased region" description="Basic and acidic residues" evidence="1">
    <location>
        <begin position="8"/>
        <end position="19"/>
    </location>
</feature>
<reference evidence="2" key="1">
    <citation type="submission" date="2021-08" db="EMBL/GenBank/DDBJ databases">
        <authorList>
            <person name="Misof B."/>
            <person name="Oliver O."/>
            <person name="Podsiadlowski L."/>
            <person name="Donath A."/>
            <person name="Peters R."/>
            <person name="Mayer C."/>
            <person name="Rust J."/>
            <person name="Gunkel S."/>
            <person name="Lesny P."/>
            <person name="Martin S."/>
            <person name="Oeyen J.P."/>
            <person name="Petersen M."/>
            <person name="Panagiotis P."/>
            <person name="Wilbrandt J."/>
            <person name="Tanja T."/>
        </authorList>
    </citation>
    <scope>NUCLEOTIDE SEQUENCE</scope>
    <source>
        <strain evidence="2">GBR_01_08_01A</strain>
        <tissue evidence="2">Thorax + abdomen</tissue>
    </source>
</reference>
<protein>
    <submittedName>
        <fullName evidence="2">Uncharacterized protein</fullName>
    </submittedName>
</protein>
<evidence type="ECO:0000313" key="3">
    <source>
        <dbReference type="Proteomes" id="UP001258017"/>
    </source>
</evidence>
<keyword evidence="3" id="KW-1185">Reference proteome</keyword>
<evidence type="ECO:0000313" key="2">
    <source>
        <dbReference type="EMBL" id="KAK2579099.1"/>
    </source>
</evidence>